<name>A0A4R7RM96_9BACT</name>
<keyword evidence="1 4" id="KW-0732">Signal</keyword>
<accession>A0A4R7RM96</accession>
<evidence type="ECO:0000313" key="7">
    <source>
        <dbReference type="Proteomes" id="UP000295662"/>
    </source>
</evidence>
<evidence type="ECO:0000256" key="1">
    <source>
        <dbReference type="ARBA" id="ARBA00022729"/>
    </source>
</evidence>
<dbReference type="InterPro" id="IPR004843">
    <property type="entry name" value="Calcineurin-like_PHP"/>
</dbReference>
<evidence type="ECO:0000256" key="4">
    <source>
        <dbReference type="SAM" id="SignalP"/>
    </source>
</evidence>
<reference evidence="6 7" key="1">
    <citation type="submission" date="2019-03" db="EMBL/GenBank/DDBJ databases">
        <title>Genomic Encyclopedia of Archaeal and Bacterial Type Strains, Phase II (KMG-II): from individual species to whole genera.</title>
        <authorList>
            <person name="Goeker M."/>
        </authorList>
    </citation>
    <scope>NUCLEOTIDE SEQUENCE [LARGE SCALE GENOMIC DNA]</scope>
    <source>
        <strain evidence="6 7">ATCC 25309</strain>
    </source>
</reference>
<dbReference type="Gene3D" id="3.60.21.10">
    <property type="match status" value="1"/>
</dbReference>
<comment type="caution">
    <text evidence="6">The sequence shown here is derived from an EMBL/GenBank/DDBJ whole genome shotgun (WGS) entry which is preliminary data.</text>
</comment>
<proteinExistence type="predicted"/>
<gene>
    <name evidence="6" type="ORF">EI77_03615</name>
</gene>
<dbReference type="InterPro" id="IPR029052">
    <property type="entry name" value="Metallo-depent_PP-like"/>
</dbReference>
<dbReference type="SUPFAM" id="SSF56300">
    <property type="entry name" value="Metallo-dependent phosphatases"/>
    <property type="match status" value="1"/>
</dbReference>
<feature type="compositionally biased region" description="Basic and acidic residues" evidence="3">
    <location>
        <begin position="88"/>
        <end position="107"/>
    </location>
</feature>
<dbReference type="RefSeq" id="WP_166647338.1">
    <property type="nucleotide sequence ID" value="NZ_SOCA01000008.1"/>
</dbReference>
<keyword evidence="7" id="KW-1185">Reference proteome</keyword>
<dbReference type="InterPro" id="IPR051558">
    <property type="entry name" value="Metallophosphoesterase_PAP"/>
</dbReference>
<feature type="region of interest" description="Disordered" evidence="3">
    <location>
        <begin position="83"/>
        <end position="110"/>
    </location>
</feature>
<dbReference type="GO" id="GO:0016787">
    <property type="term" value="F:hydrolase activity"/>
    <property type="evidence" value="ECO:0007669"/>
    <property type="project" value="UniProtKB-KW"/>
</dbReference>
<dbReference type="PANTHER" id="PTHR10161">
    <property type="entry name" value="TARTRATE-RESISTANT ACID PHOSPHATASE TYPE 5"/>
    <property type="match status" value="1"/>
</dbReference>
<feature type="signal peptide" evidence="4">
    <location>
        <begin position="1"/>
        <end position="27"/>
    </location>
</feature>
<protein>
    <submittedName>
        <fullName evidence="6">Calcineurin-like phosphoesterase family protein</fullName>
    </submittedName>
</protein>
<dbReference type="Pfam" id="PF00149">
    <property type="entry name" value="Metallophos"/>
    <property type="match status" value="1"/>
</dbReference>
<evidence type="ECO:0000313" key="6">
    <source>
        <dbReference type="EMBL" id="TDU66520.1"/>
    </source>
</evidence>
<evidence type="ECO:0000256" key="2">
    <source>
        <dbReference type="ARBA" id="ARBA00022801"/>
    </source>
</evidence>
<evidence type="ECO:0000256" key="3">
    <source>
        <dbReference type="SAM" id="MobiDB-lite"/>
    </source>
</evidence>
<evidence type="ECO:0000259" key="5">
    <source>
        <dbReference type="Pfam" id="PF00149"/>
    </source>
</evidence>
<dbReference type="AlphaFoldDB" id="A0A4R7RM96"/>
<organism evidence="6 7">
    <name type="scientific">Prosthecobacter fusiformis</name>
    <dbReference type="NCBI Taxonomy" id="48464"/>
    <lineage>
        <taxon>Bacteria</taxon>
        <taxon>Pseudomonadati</taxon>
        <taxon>Verrucomicrobiota</taxon>
        <taxon>Verrucomicrobiia</taxon>
        <taxon>Verrucomicrobiales</taxon>
        <taxon>Verrucomicrobiaceae</taxon>
        <taxon>Prosthecobacter</taxon>
    </lineage>
</organism>
<dbReference type="Proteomes" id="UP000295662">
    <property type="component" value="Unassembled WGS sequence"/>
</dbReference>
<feature type="domain" description="Calcineurin-like phosphoesterase" evidence="5">
    <location>
        <begin position="35"/>
        <end position="275"/>
    </location>
</feature>
<dbReference type="EMBL" id="SOCA01000008">
    <property type="protein sequence ID" value="TDU66520.1"/>
    <property type="molecule type" value="Genomic_DNA"/>
</dbReference>
<feature type="chain" id="PRO_5020295494" evidence="4">
    <location>
        <begin position="28"/>
        <end position="352"/>
    </location>
</feature>
<keyword evidence="2" id="KW-0378">Hydrolase</keyword>
<sequence>MNRRRALQTLFCSSAALSLNLRNQAYAAVAPEAIHLLAIGDFGTGGQDQKNVAQAMQKYVADQKIKPAGLWFIGDNVYGPTYEETENSDGKSIKNKDKTQEKKEPKKSFTVKSRRWKDEIEDMYPVSVFPGPQWAVLGNHDYHDNEGGEKVQLAYAKEKGVRWHMPEKWYRVDLGSPKPLVTFLAVDTNFESISGGKSRKTGKKQTHMSAKEEEKQHEWLKAELAKPRAPFTVVVGHHPLYSNGSHRDTQPLIEKWGDLFQEQKVHAYLCGHDHDLQHLELEGKFTSFILSGGGGARIRKLTNTERKMPYGLDINGFTHLQIQPDSLTFTHHGLDGGVLHRFAKKLDGSVVM</sequence>
<dbReference type="PANTHER" id="PTHR10161:SF14">
    <property type="entry name" value="TARTRATE-RESISTANT ACID PHOSPHATASE TYPE 5"/>
    <property type="match status" value="1"/>
</dbReference>